<comment type="caution">
    <text evidence="2">The sequence shown here is derived from an EMBL/GenBank/DDBJ whole genome shotgun (WGS) entry which is preliminary data.</text>
</comment>
<reference evidence="2" key="1">
    <citation type="submission" date="2020-10" db="EMBL/GenBank/DDBJ databases">
        <authorList>
            <person name="Gilroy R."/>
        </authorList>
    </citation>
    <scope>NUCLEOTIDE SEQUENCE</scope>
    <source>
        <strain evidence="2">B2-22910</strain>
    </source>
</reference>
<accession>A0A9D9NF00</accession>
<organism evidence="2 3">
    <name type="scientific">Candidatus Cryptobacteroides faecavium</name>
    <dbReference type="NCBI Taxonomy" id="2840762"/>
    <lineage>
        <taxon>Bacteria</taxon>
        <taxon>Pseudomonadati</taxon>
        <taxon>Bacteroidota</taxon>
        <taxon>Bacteroidia</taxon>
        <taxon>Bacteroidales</taxon>
        <taxon>Candidatus Cryptobacteroides</taxon>
    </lineage>
</organism>
<sequence>MCSIVISKAKRLLPLFLLPVLTMTVPSVSASAEPVGVQSEYTEVQRDSAVVFRFVPGRLMFYYHYKDNEHAIPRADSIIASNLEAIRRGEAVVRIKGFCTSWPTEGQNRIAAKDRSNQVKSWYIVHSGMKEDFYLTENSIVPDTTFTEMGGDLVALLYVERVRKPVRPPFVPVPDDLPAITSRAEYRSGLETLRKASPCPVPDTARAPLPANAGTASVADRRVRKPLMLNIKTNLLYDAVGFPSLEIEIPIGQRFSINAEGAVAWWSGKKRDTFYQLDMLSPEVRWWFGQKSRWHGHYVGAFGAVGLYDLEWSGSRGYQGNYWSAGLSYGYMFPITKRLSLEAGIGLGVLNTEYEEYLPIDEHYVYQQTSRTVYWGPVKLKLGLVWRIGDGSGKTRRAAL</sequence>
<proteinExistence type="predicted"/>
<gene>
    <name evidence="2" type="ORF">IAB82_04700</name>
</gene>
<reference evidence="2" key="2">
    <citation type="journal article" date="2021" name="PeerJ">
        <title>Extensive microbial diversity within the chicken gut microbiome revealed by metagenomics and culture.</title>
        <authorList>
            <person name="Gilroy R."/>
            <person name="Ravi A."/>
            <person name="Getino M."/>
            <person name="Pursley I."/>
            <person name="Horton D.L."/>
            <person name="Alikhan N.F."/>
            <person name="Baker D."/>
            <person name="Gharbi K."/>
            <person name="Hall N."/>
            <person name="Watson M."/>
            <person name="Adriaenssens E.M."/>
            <person name="Foster-Nyarko E."/>
            <person name="Jarju S."/>
            <person name="Secka A."/>
            <person name="Antonio M."/>
            <person name="Oren A."/>
            <person name="Chaudhuri R.R."/>
            <person name="La Ragione R."/>
            <person name="Hildebrand F."/>
            <person name="Pallen M.J."/>
        </authorList>
    </citation>
    <scope>NUCLEOTIDE SEQUENCE</scope>
    <source>
        <strain evidence="2">B2-22910</strain>
    </source>
</reference>
<dbReference type="InterPro" id="IPR021958">
    <property type="entry name" value="DUF3575"/>
</dbReference>
<evidence type="ECO:0000256" key="1">
    <source>
        <dbReference type="SAM" id="SignalP"/>
    </source>
</evidence>
<dbReference type="EMBL" id="JADIMB010000067">
    <property type="protein sequence ID" value="MBO8471078.1"/>
    <property type="molecule type" value="Genomic_DNA"/>
</dbReference>
<evidence type="ECO:0000313" key="2">
    <source>
        <dbReference type="EMBL" id="MBO8471078.1"/>
    </source>
</evidence>
<keyword evidence="1" id="KW-0732">Signal</keyword>
<dbReference type="SUPFAM" id="SSF103515">
    <property type="entry name" value="Autotransporter"/>
    <property type="match status" value="1"/>
</dbReference>
<feature type="signal peptide" evidence="1">
    <location>
        <begin position="1"/>
        <end position="32"/>
    </location>
</feature>
<dbReference type="AlphaFoldDB" id="A0A9D9NF00"/>
<name>A0A9D9NF00_9BACT</name>
<dbReference type="Pfam" id="PF12099">
    <property type="entry name" value="DUF3575"/>
    <property type="match status" value="1"/>
</dbReference>
<feature type="chain" id="PRO_5038650295" evidence="1">
    <location>
        <begin position="33"/>
        <end position="400"/>
    </location>
</feature>
<dbReference type="Proteomes" id="UP000823603">
    <property type="component" value="Unassembled WGS sequence"/>
</dbReference>
<evidence type="ECO:0000313" key="3">
    <source>
        <dbReference type="Proteomes" id="UP000823603"/>
    </source>
</evidence>
<protein>
    <submittedName>
        <fullName evidence="2">DUF3575 domain-containing protein</fullName>
    </submittedName>
</protein>
<dbReference type="InterPro" id="IPR036709">
    <property type="entry name" value="Autotransporte_beta_dom_sf"/>
</dbReference>